<evidence type="ECO:0000313" key="2">
    <source>
        <dbReference type="Proteomes" id="UP000677515"/>
    </source>
</evidence>
<gene>
    <name evidence="1" type="ORF">ERHA53_34300</name>
</gene>
<dbReference type="GO" id="GO:0003677">
    <property type="term" value="F:DNA binding"/>
    <property type="evidence" value="ECO:0007669"/>
    <property type="project" value="UniProtKB-KW"/>
</dbReference>
<proteinExistence type="predicted"/>
<dbReference type="RefSeq" id="WP_159338048.1">
    <property type="nucleotide sequence ID" value="NZ_AP024329.1"/>
</dbReference>
<keyword evidence="2" id="KW-1185">Reference proteome</keyword>
<dbReference type="EMBL" id="AP024329">
    <property type="protein sequence ID" value="BCQ36087.1"/>
    <property type="molecule type" value="Genomic_DNA"/>
</dbReference>
<name>A0ABN6DN45_ERWRD</name>
<organism evidence="1 2">
    <name type="scientific">Erwinia rhapontici</name>
    <name type="common">Pectobacterium rhapontici</name>
    <dbReference type="NCBI Taxonomy" id="55212"/>
    <lineage>
        <taxon>Bacteria</taxon>
        <taxon>Pseudomonadati</taxon>
        <taxon>Pseudomonadota</taxon>
        <taxon>Gammaproteobacteria</taxon>
        <taxon>Enterobacterales</taxon>
        <taxon>Erwiniaceae</taxon>
        <taxon>Erwinia</taxon>
    </lineage>
</organism>
<evidence type="ECO:0000313" key="1">
    <source>
        <dbReference type="EMBL" id="BCQ36087.1"/>
    </source>
</evidence>
<dbReference type="GeneID" id="99867731"/>
<reference evidence="1 2" key="1">
    <citation type="submission" date="2021-01" db="EMBL/GenBank/DDBJ databases">
        <title>Complete genome sequence of Erwinia rhapontici MAFF 311153.</title>
        <authorList>
            <person name="Morohoshi T."/>
            <person name="Someya N."/>
        </authorList>
    </citation>
    <scope>NUCLEOTIDE SEQUENCE [LARGE SCALE GENOMIC DNA]</scope>
    <source>
        <strain evidence="1 2">MAFF 311153</strain>
    </source>
</reference>
<dbReference type="Proteomes" id="UP000677515">
    <property type="component" value="Chromosome"/>
</dbReference>
<accession>A0ABN6DN45</accession>
<sequence length="169" mass="18784">MEYTFTLKYQLVGQTEEDGDALVERLAEAGCDDALIGLGIPGRIALEFIREASSAQQAMESALEQVRSVLPDARLFEVSPDYVGLTDVADLIGVTRQNMRKLMLAHYHTFPAPIHEGTATIWHLAEVLTWLEKRGGYRVPENVQEAAAAALNLNLSKEIQRHRSQPDIL</sequence>
<protein>
    <submittedName>
        <fullName evidence="1">DNA-binding protein</fullName>
    </submittedName>
</protein>
<keyword evidence="1" id="KW-0238">DNA-binding</keyword>